<accession>A0A9N6ZG42</accession>
<gene>
    <name evidence="1" type="ORF">ORM20_00216</name>
</gene>
<evidence type="ECO:0000313" key="1">
    <source>
        <dbReference type="EMBL" id="CAI3971265.1"/>
    </source>
</evidence>
<dbReference type="EMBL" id="OX359470">
    <property type="protein sequence ID" value="CAI3971265.1"/>
    <property type="molecule type" value="Genomic_DNA"/>
</dbReference>
<name>A0A9N6ZG42_9VIRU</name>
<protein>
    <submittedName>
        <fullName evidence="1">Uncharacterized protein</fullName>
    </submittedName>
</protein>
<sequence length="98" mass="11212">MTKNLIKKSTFFQDFVQDLEIGPVDNPGDLSIAAYDQFDLDNFIEAVEYSWKDEKTITVKVPAHQVKRFERGQMYLTVIAIQNGNVTNPVNCQVDLSR</sequence>
<reference evidence="1" key="1">
    <citation type="submission" date="2022-10" db="EMBL/GenBank/DDBJ databases">
        <authorList>
            <person name="Meaden S."/>
        </authorList>
    </citation>
    <scope>NUCLEOTIDE SEQUENCE</scope>
</reference>
<organism evidence="1">
    <name type="scientific">Ochrobactrum phage ORM_20</name>
    <dbReference type="NCBI Taxonomy" id="2985243"/>
    <lineage>
        <taxon>Viruses</taxon>
    </lineage>
</organism>
<proteinExistence type="predicted"/>